<dbReference type="RefSeq" id="WP_016178700.1">
    <property type="nucleotide sequence ID" value="NZ_CAAKOC010000110.1"/>
</dbReference>
<accession>A0A8B5VZ45</accession>
<dbReference type="EMBL" id="PDXQ01000002">
    <property type="protein sequence ID" value="TRZ28841.1"/>
    <property type="molecule type" value="Genomic_DNA"/>
</dbReference>
<evidence type="ECO:0000313" key="1">
    <source>
        <dbReference type="EMBL" id="TRZ28841.1"/>
    </source>
</evidence>
<evidence type="ECO:0000313" key="2">
    <source>
        <dbReference type="Proteomes" id="UP000316316"/>
    </source>
</evidence>
<protein>
    <submittedName>
        <fullName evidence="1">Uncharacterized protein</fullName>
    </submittedName>
</protein>
<sequence length="337" mass="38310">MENYYSSETRQLLQELTNKHKGINITVGMLKQGEAVFDAWNAENESIPHNLSYDIGSITKLFTTSLLAKYVFGNKIVLDAPLNHYILGLPERFYPTIQQLATHSSGYPTEIPYTKFQTVKMMLTMNQQDVFLHTNPYHGTLDSTKMFEVLRTTPIEPKTYKFAYNNFAFGVLGYILGQQTQKTAYEAMDDFIKKDLGLKETNSSSSAEMFGHDRKQQKTKSWEWDKTDIVSSAGSLVSTASDLLKFSQAHLMNTPSYLDLCHNKYTNGNKQWDMGLGWRIDKDSQNIHWHDGNAGGFSCILILDRKNTLAVTIMTNYGLVDLKKIGMALLNDCKKMN</sequence>
<organism evidence="1 2">
    <name type="scientific">Enterococcus avium</name>
    <name type="common">Streptococcus avium</name>
    <dbReference type="NCBI Taxonomy" id="33945"/>
    <lineage>
        <taxon>Bacteria</taxon>
        <taxon>Bacillati</taxon>
        <taxon>Bacillota</taxon>
        <taxon>Bacilli</taxon>
        <taxon>Lactobacillales</taxon>
        <taxon>Enterococcaceae</taxon>
        <taxon>Enterococcus</taxon>
    </lineage>
</organism>
<dbReference type="Proteomes" id="UP000316316">
    <property type="component" value="Unassembled WGS sequence"/>
</dbReference>
<dbReference type="GeneID" id="69570526"/>
<gene>
    <name evidence="1" type="ORF">AUF17_19235</name>
</gene>
<dbReference type="InterPro" id="IPR012338">
    <property type="entry name" value="Beta-lactam/transpept-like"/>
</dbReference>
<dbReference type="InterPro" id="IPR001466">
    <property type="entry name" value="Beta-lactam-related"/>
</dbReference>
<dbReference type="PANTHER" id="PTHR46825:SF8">
    <property type="entry name" value="BETA-LACTAMASE-RELATED"/>
    <property type="match status" value="1"/>
</dbReference>
<name>A0A8B5VZ45_ENTAV</name>
<proteinExistence type="predicted"/>
<dbReference type="PANTHER" id="PTHR46825">
    <property type="entry name" value="D-ALANYL-D-ALANINE-CARBOXYPEPTIDASE/ENDOPEPTIDASE AMPH"/>
    <property type="match status" value="1"/>
</dbReference>
<reference evidence="1 2" key="1">
    <citation type="submission" date="2017-10" db="EMBL/GenBank/DDBJ databases">
        <title>FDA dAtabase for Regulatory Grade micrObial Sequences (FDA-ARGOS): Supporting development and validation of Infectious Disease Dx tests.</title>
        <authorList>
            <person name="Campos J."/>
            <person name="Goldberg B."/>
            <person name="Tallon L.J."/>
            <person name="Sadzewicz L."/>
            <person name="Sengamalay N."/>
            <person name="Ott S."/>
            <person name="Godinez A."/>
            <person name="Nagaraj S."/>
            <person name="Vyas G."/>
            <person name="Aluvathingal J."/>
            <person name="Nadendla S."/>
            <person name="Geyer C."/>
            <person name="Nandy P."/>
            <person name="Hobson J."/>
            <person name="Sichtig H."/>
        </authorList>
    </citation>
    <scope>NUCLEOTIDE SEQUENCE [LARGE SCALE GENOMIC DNA]</scope>
    <source>
        <strain evidence="1 2">FDAARGOS_185</strain>
    </source>
</reference>
<dbReference type="SUPFAM" id="SSF56601">
    <property type="entry name" value="beta-lactamase/transpeptidase-like"/>
    <property type="match status" value="1"/>
</dbReference>
<dbReference type="Pfam" id="PF00144">
    <property type="entry name" value="Beta-lactamase"/>
    <property type="match status" value="1"/>
</dbReference>
<dbReference type="Gene3D" id="3.40.710.10">
    <property type="entry name" value="DD-peptidase/beta-lactamase superfamily"/>
    <property type="match status" value="1"/>
</dbReference>
<dbReference type="InterPro" id="IPR050491">
    <property type="entry name" value="AmpC-like"/>
</dbReference>
<dbReference type="AlphaFoldDB" id="A0A8B5VZ45"/>
<comment type="caution">
    <text evidence="1">The sequence shown here is derived from an EMBL/GenBank/DDBJ whole genome shotgun (WGS) entry which is preliminary data.</text>
</comment>